<sequence>MFLAELQPEEKTAFLELAVLIASIDGNLSIFETTILNKYQKELELEDYKPTGKALGDILNTFKSERSKNIVLTELFQLIYSDGVFHDHEGEFVRMIKGHFGFDSDEFGSFKDWIEKIRELSLTKEKR</sequence>
<dbReference type="Gene3D" id="1.10.3680.10">
    <property type="entry name" value="TerB-like"/>
    <property type="match status" value="1"/>
</dbReference>
<accession>A0A2N5HDT2</accession>
<dbReference type="SUPFAM" id="SSF158682">
    <property type="entry name" value="TerB-like"/>
    <property type="match status" value="2"/>
</dbReference>
<evidence type="ECO:0000313" key="1">
    <source>
        <dbReference type="EMBL" id="PLS03670.1"/>
    </source>
</evidence>
<protein>
    <submittedName>
        <fullName evidence="1">Uncharacterized protein</fullName>
    </submittedName>
</protein>
<organism evidence="1 2">
    <name type="scientific">Neobacillus cucumis</name>
    <dbReference type="NCBI Taxonomy" id="1740721"/>
    <lineage>
        <taxon>Bacteria</taxon>
        <taxon>Bacillati</taxon>
        <taxon>Bacillota</taxon>
        <taxon>Bacilli</taxon>
        <taxon>Bacillales</taxon>
        <taxon>Bacillaceae</taxon>
        <taxon>Neobacillus</taxon>
    </lineage>
</organism>
<dbReference type="AlphaFoldDB" id="A0A2N5HDT2"/>
<keyword evidence="2" id="KW-1185">Reference proteome</keyword>
<proteinExistence type="predicted"/>
<evidence type="ECO:0000313" key="2">
    <source>
        <dbReference type="Proteomes" id="UP000234950"/>
    </source>
</evidence>
<dbReference type="InterPro" id="IPR029024">
    <property type="entry name" value="TerB-like"/>
</dbReference>
<dbReference type="EMBL" id="PGVE01000052">
    <property type="protein sequence ID" value="PLS03670.1"/>
    <property type="molecule type" value="Genomic_DNA"/>
</dbReference>
<dbReference type="RefSeq" id="WP_101648417.1">
    <property type="nucleotide sequence ID" value="NZ_PGVE01000052.1"/>
</dbReference>
<gene>
    <name evidence="1" type="ORF">CVD27_13435</name>
</gene>
<name>A0A2N5HDT2_9BACI</name>
<reference evidence="1 2" key="1">
    <citation type="submission" date="2017-11" db="EMBL/GenBank/DDBJ databases">
        <title>Comparitive Functional Genomics of Dry Heat Resistant strains isolated from the Viking Spacecraft.</title>
        <authorList>
            <person name="Seuylemezian A."/>
            <person name="Cooper K."/>
            <person name="Vaishampayan P."/>
        </authorList>
    </citation>
    <scope>NUCLEOTIDE SEQUENCE [LARGE SCALE GENOMIC DNA]</scope>
    <source>
        <strain evidence="1 2">V32-6</strain>
    </source>
</reference>
<comment type="caution">
    <text evidence="1">The sequence shown here is derived from an EMBL/GenBank/DDBJ whole genome shotgun (WGS) entry which is preliminary data.</text>
</comment>
<dbReference type="Proteomes" id="UP000234950">
    <property type="component" value="Unassembled WGS sequence"/>
</dbReference>
<dbReference type="OrthoDB" id="1934251at2"/>